<keyword evidence="2 7" id="KW-0813">Transport</keyword>
<evidence type="ECO:0000256" key="5">
    <source>
        <dbReference type="ARBA" id="ARBA00023136"/>
    </source>
</evidence>
<comment type="similarity">
    <text evidence="7">Belongs to the ATPase delta chain family.</text>
</comment>
<comment type="function">
    <text evidence="7">F(1)F(0) ATP synthase produces ATP from ADP in the presence of a proton or sodium gradient. F-type ATPases consist of two structural domains, F(1) containing the extramembraneous catalytic core and F(0) containing the membrane proton channel, linked together by a central stalk and a peripheral stalk. During catalysis, ATP synthesis in the catalytic domain of F(1) is coupled via a rotary mechanism of the central stalk subunits to proton translocation.</text>
</comment>
<proteinExistence type="inferred from homology"/>
<dbReference type="SUPFAM" id="SSF47928">
    <property type="entry name" value="N-terminal domain of the delta subunit of the F1F0-ATP synthase"/>
    <property type="match status" value="1"/>
</dbReference>
<name>A0A6L5YQG6_9FIRM</name>
<evidence type="ECO:0000256" key="3">
    <source>
        <dbReference type="ARBA" id="ARBA00022781"/>
    </source>
</evidence>
<comment type="caution">
    <text evidence="8">The sequence shown here is derived from an EMBL/GenBank/DDBJ whole genome shotgun (WGS) entry which is preliminary data.</text>
</comment>
<dbReference type="InterPro" id="IPR026015">
    <property type="entry name" value="ATP_synth_OSCP/delta_N_sf"/>
</dbReference>
<comment type="function">
    <text evidence="7">This protein is part of the stalk that links CF(0) to CF(1). It either transmits conformational changes from CF(0) to CF(1) or is implicated in proton conduction.</text>
</comment>
<dbReference type="NCBIfam" id="TIGR01145">
    <property type="entry name" value="ATP_synt_delta"/>
    <property type="match status" value="1"/>
</dbReference>
<dbReference type="InterPro" id="IPR000711">
    <property type="entry name" value="ATPase_OSCP/dsu"/>
</dbReference>
<dbReference type="PRINTS" id="PR00125">
    <property type="entry name" value="ATPASEDELTA"/>
</dbReference>
<evidence type="ECO:0000256" key="1">
    <source>
        <dbReference type="ARBA" id="ARBA00004370"/>
    </source>
</evidence>
<keyword evidence="7" id="KW-0139">CF(1)</keyword>
<dbReference type="Proteomes" id="UP000474024">
    <property type="component" value="Unassembled WGS sequence"/>
</dbReference>
<organism evidence="8 9">
    <name type="scientific">Roseburia porci</name>
    <dbReference type="NCBI Taxonomy" id="2605790"/>
    <lineage>
        <taxon>Bacteria</taxon>
        <taxon>Bacillati</taxon>
        <taxon>Bacillota</taxon>
        <taxon>Clostridia</taxon>
        <taxon>Lachnospirales</taxon>
        <taxon>Lachnospiraceae</taxon>
        <taxon>Roseburia</taxon>
    </lineage>
</organism>
<evidence type="ECO:0000256" key="4">
    <source>
        <dbReference type="ARBA" id="ARBA00023065"/>
    </source>
</evidence>
<dbReference type="AlphaFoldDB" id="A0A6L5YQG6"/>
<keyword evidence="5 7" id="KW-0472">Membrane</keyword>
<evidence type="ECO:0000256" key="6">
    <source>
        <dbReference type="ARBA" id="ARBA00023310"/>
    </source>
</evidence>
<dbReference type="Pfam" id="PF00213">
    <property type="entry name" value="OSCP"/>
    <property type="match status" value="1"/>
</dbReference>
<dbReference type="GO" id="GO:0045259">
    <property type="term" value="C:proton-transporting ATP synthase complex"/>
    <property type="evidence" value="ECO:0007669"/>
    <property type="project" value="UniProtKB-KW"/>
</dbReference>
<reference evidence="8 9" key="1">
    <citation type="submission" date="2019-08" db="EMBL/GenBank/DDBJ databases">
        <title>In-depth cultivation of the pig gut microbiome towards novel bacterial diversity and tailored functional studies.</title>
        <authorList>
            <person name="Wylensek D."/>
            <person name="Hitch T.C.A."/>
            <person name="Clavel T."/>
        </authorList>
    </citation>
    <scope>NUCLEOTIDE SEQUENCE [LARGE SCALE GENOMIC DNA]</scope>
    <source>
        <strain evidence="8 9">MUC/MUC-530-WT-4D</strain>
    </source>
</reference>
<evidence type="ECO:0000313" key="9">
    <source>
        <dbReference type="Proteomes" id="UP000474024"/>
    </source>
</evidence>
<keyword evidence="6 7" id="KW-0066">ATP synthesis</keyword>
<dbReference type="HAMAP" id="MF_01416">
    <property type="entry name" value="ATP_synth_delta_bact"/>
    <property type="match status" value="1"/>
</dbReference>
<dbReference type="PANTHER" id="PTHR11910">
    <property type="entry name" value="ATP SYNTHASE DELTA CHAIN"/>
    <property type="match status" value="1"/>
</dbReference>
<keyword evidence="3 7" id="KW-0375">Hydrogen ion transport</keyword>
<keyword evidence="4 7" id="KW-0406">Ion transport</keyword>
<dbReference type="GO" id="GO:0046933">
    <property type="term" value="F:proton-transporting ATP synthase activity, rotational mechanism"/>
    <property type="evidence" value="ECO:0007669"/>
    <property type="project" value="UniProtKB-UniRule"/>
</dbReference>
<dbReference type="GO" id="GO:0005886">
    <property type="term" value="C:plasma membrane"/>
    <property type="evidence" value="ECO:0007669"/>
    <property type="project" value="UniProtKB-SubCell"/>
</dbReference>
<protein>
    <recommendedName>
        <fullName evidence="7">ATP synthase subunit delta</fullName>
    </recommendedName>
    <alternativeName>
        <fullName evidence="7">ATP synthase F(1) sector subunit delta</fullName>
    </alternativeName>
    <alternativeName>
        <fullName evidence="7">F-type ATPase subunit delta</fullName>
        <shortName evidence="7">F-ATPase subunit delta</shortName>
    </alternativeName>
</protein>
<gene>
    <name evidence="7 8" type="primary">atpH</name>
    <name evidence="8" type="ORF">FYJ75_03940</name>
</gene>
<dbReference type="Gene3D" id="1.10.520.20">
    <property type="entry name" value="N-terminal domain of the delta subunit of the F1F0-ATP synthase"/>
    <property type="match status" value="1"/>
</dbReference>
<dbReference type="EMBL" id="VUNI01000004">
    <property type="protein sequence ID" value="MST74189.1"/>
    <property type="molecule type" value="Genomic_DNA"/>
</dbReference>
<evidence type="ECO:0000313" key="8">
    <source>
        <dbReference type="EMBL" id="MST74189.1"/>
    </source>
</evidence>
<sequence>MTQVANNYGIVLYELGVEKDTVETMMDIFSQTEELPKMLQNPVISKEVKHRIVDDIFPEAVRNFLKVLCDRQEVDMIGDIYNAYVRAYNEQHGILSAELTYVMEPDDEQVGQMKDYLKSKYGKEQVELAMHKDPALIGGFVLRVGDMEQDCSMKGRLERLEKRLTWR</sequence>
<accession>A0A6L5YQG6</accession>
<evidence type="ECO:0000256" key="2">
    <source>
        <dbReference type="ARBA" id="ARBA00022448"/>
    </source>
</evidence>
<keyword evidence="7" id="KW-1003">Cell membrane</keyword>
<evidence type="ECO:0000256" key="7">
    <source>
        <dbReference type="HAMAP-Rule" id="MF_01416"/>
    </source>
</evidence>
<keyword evidence="9" id="KW-1185">Reference proteome</keyword>
<comment type="subcellular location">
    <subcellularLocation>
        <location evidence="7">Cell membrane</location>
        <topology evidence="7">Peripheral membrane protein</topology>
    </subcellularLocation>
    <subcellularLocation>
        <location evidence="1">Membrane</location>
    </subcellularLocation>
</comment>
<dbReference type="RefSeq" id="WP_154429070.1">
    <property type="nucleotide sequence ID" value="NZ_VUNI01000004.1"/>
</dbReference>